<dbReference type="AlphaFoldDB" id="A0A8W8NBZ6"/>
<reference evidence="1" key="1">
    <citation type="submission" date="2022-08" db="UniProtKB">
        <authorList>
            <consortium name="EnsemblMetazoa"/>
        </authorList>
    </citation>
    <scope>IDENTIFICATION</scope>
    <source>
        <strain evidence="1">05x7-T-G4-1.051#20</strain>
    </source>
</reference>
<dbReference type="Proteomes" id="UP000005408">
    <property type="component" value="Unassembled WGS sequence"/>
</dbReference>
<protein>
    <submittedName>
        <fullName evidence="1">Uncharacterized protein</fullName>
    </submittedName>
</protein>
<evidence type="ECO:0000313" key="2">
    <source>
        <dbReference type="Proteomes" id="UP000005408"/>
    </source>
</evidence>
<name>A0A8W8NBZ6_MAGGI</name>
<evidence type="ECO:0000313" key="1">
    <source>
        <dbReference type="EnsemblMetazoa" id="G5533.2:cds"/>
    </source>
</evidence>
<proteinExistence type="predicted"/>
<sequence>MDFLGHMYMNDVMTPLILTNAEYWRKFLCQKGIYSDIQGLHYRIKHQSTIQRYNMQTTFLIIGLVTTALQVQSTAIPGKKASFLSMLENTVKSTLEKKLLTELEKNVDWKNSPKFYEEALQLIKENEGQILGGIMRMVIDKSNGTGKLSIKTAEEVVSDFLTSRTHHKRDEDDHMMPNYLNIKFGGFGK</sequence>
<dbReference type="EnsemblMetazoa" id="G5533.2">
    <property type="protein sequence ID" value="G5533.2:cds"/>
    <property type="gene ID" value="G5533"/>
</dbReference>
<accession>A0A8W8NBZ6</accession>
<organism evidence="1 2">
    <name type="scientific">Magallana gigas</name>
    <name type="common">Pacific oyster</name>
    <name type="synonym">Crassostrea gigas</name>
    <dbReference type="NCBI Taxonomy" id="29159"/>
    <lineage>
        <taxon>Eukaryota</taxon>
        <taxon>Metazoa</taxon>
        <taxon>Spiralia</taxon>
        <taxon>Lophotrochozoa</taxon>
        <taxon>Mollusca</taxon>
        <taxon>Bivalvia</taxon>
        <taxon>Autobranchia</taxon>
        <taxon>Pteriomorphia</taxon>
        <taxon>Ostreida</taxon>
        <taxon>Ostreoidea</taxon>
        <taxon>Ostreidae</taxon>
        <taxon>Magallana</taxon>
    </lineage>
</organism>
<keyword evidence="2" id="KW-1185">Reference proteome</keyword>